<name>A0A165M038_9APHY</name>
<dbReference type="STRING" id="1314783.A0A165M038"/>
<dbReference type="Pfam" id="PF12937">
    <property type="entry name" value="F-box-like"/>
    <property type="match status" value="1"/>
</dbReference>
<evidence type="ECO:0000259" key="1">
    <source>
        <dbReference type="Pfam" id="PF12937"/>
    </source>
</evidence>
<evidence type="ECO:0000313" key="2">
    <source>
        <dbReference type="EMBL" id="KZT65072.1"/>
    </source>
</evidence>
<sequence>MAEPAPTREAINDRAAHHHSCIITLKTQLNTICPISVLPPEVLSEVFLHRAADWRVKKPYIPVVHDWLPLSHVCKHWRSVALGCPALWSSLKVTGSCEWMAELLARSKRLPLTVYIISRGPLAGSSTSQPPNESIELVLSSLERIRVLSITSIPGRSETSFELLDGPAPLLNSLSVSDLSSYFTSELHLRVHAAPLSLGCDLATQ</sequence>
<organism evidence="2 3">
    <name type="scientific">Daedalea quercina L-15889</name>
    <dbReference type="NCBI Taxonomy" id="1314783"/>
    <lineage>
        <taxon>Eukaryota</taxon>
        <taxon>Fungi</taxon>
        <taxon>Dikarya</taxon>
        <taxon>Basidiomycota</taxon>
        <taxon>Agaricomycotina</taxon>
        <taxon>Agaricomycetes</taxon>
        <taxon>Polyporales</taxon>
        <taxon>Fomitopsis</taxon>
    </lineage>
</organism>
<keyword evidence="3" id="KW-1185">Reference proteome</keyword>
<accession>A0A165M038</accession>
<dbReference type="EMBL" id="KV429112">
    <property type="protein sequence ID" value="KZT65072.1"/>
    <property type="molecule type" value="Genomic_DNA"/>
</dbReference>
<reference evidence="2 3" key="1">
    <citation type="journal article" date="2016" name="Mol. Biol. Evol.">
        <title>Comparative Genomics of Early-Diverging Mushroom-Forming Fungi Provides Insights into the Origins of Lignocellulose Decay Capabilities.</title>
        <authorList>
            <person name="Nagy L.G."/>
            <person name="Riley R."/>
            <person name="Tritt A."/>
            <person name="Adam C."/>
            <person name="Daum C."/>
            <person name="Floudas D."/>
            <person name="Sun H."/>
            <person name="Yadav J.S."/>
            <person name="Pangilinan J."/>
            <person name="Larsson K.H."/>
            <person name="Matsuura K."/>
            <person name="Barry K."/>
            <person name="Labutti K."/>
            <person name="Kuo R."/>
            <person name="Ohm R.A."/>
            <person name="Bhattacharya S.S."/>
            <person name="Shirouzu T."/>
            <person name="Yoshinaga Y."/>
            <person name="Martin F.M."/>
            <person name="Grigoriev I.V."/>
            <person name="Hibbett D.S."/>
        </authorList>
    </citation>
    <scope>NUCLEOTIDE SEQUENCE [LARGE SCALE GENOMIC DNA]</scope>
    <source>
        <strain evidence="2 3">L-15889</strain>
    </source>
</reference>
<evidence type="ECO:0000313" key="3">
    <source>
        <dbReference type="Proteomes" id="UP000076727"/>
    </source>
</evidence>
<dbReference type="InterPro" id="IPR001810">
    <property type="entry name" value="F-box_dom"/>
</dbReference>
<dbReference type="Gene3D" id="1.20.1280.50">
    <property type="match status" value="1"/>
</dbReference>
<dbReference type="OrthoDB" id="3271012at2759"/>
<gene>
    <name evidence="2" type="ORF">DAEQUDRAFT_559354</name>
</gene>
<dbReference type="AlphaFoldDB" id="A0A165M038"/>
<dbReference type="Proteomes" id="UP000076727">
    <property type="component" value="Unassembled WGS sequence"/>
</dbReference>
<protein>
    <recommendedName>
        <fullName evidence="1">F-box domain-containing protein</fullName>
    </recommendedName>
</protein>
<proteinExistence type="predicted"/>
<feature type="domain" description="F-box" evidence="1">
    <location>
        <begin position="35"/>
        <end position="91"/>
    </location>
</feature>